<keyword evidence="1" id="KW-0812">Transmembrane</keyword>
<protein>
    <recommendedName>
        <fullName evidence="3">Small hydrophobic protein</fullName>
    </recommendedName>
</protein>
<sequence>MYDLLLIPFQFLISFWSMDIFRLMWMVLFWIFILSLIRRIVRGDYSFSL</sequence>
<proteinExistence type="predicted"/>
<name>A0AAU8B3Z8_9VIRU</name>
<reference evidence="2" key="1">
    <citation type="submission" date="2024-03" db="EMBL/GenBank/DDBJ databases">
        <title>Diverse circular DNA viruses in blood, oral, and fecal samples of captive lemurs.</title>
        <authorList>
            <person name="Paietta E.N."/>
            <person name="Kraberger S."/>
            <person name="Lund M.C."/>
            <person name="Custer J.M."/>
            <person name="Vargas K.M."/>
            <person name="Ehmke E.E."/>
            <person name="Yoder A.D."/>
            <person name="Varsani A."/>
        </authorList>
    </citation>
    <scope>NUCLEOTIDE SEQUENCE</scope>
    <source>
        <strain evidence="2">Duke_25FF_1213</strain>
    </source>
</reference>
<dbReference type="EMBL" id="PP511626">
    <property type="protein sequence ID" value="XCD06046.1"/>
    <property type="molecule type" value="Genomic_DNA"/>
</dbReference>
<evidence type="ECO:0008006" key="3">
    <source>
        <dbReference type="Google" id="ProtNLM"/>
    </source>
</evidence>
<evidence type="ECO:0000313" key="2">
    <source>
        <dbReference type="EMBL" id="XCD06046.1"/>
    </source>
</evidence>
<feature type="transmembrane region" description="Helical" evidence="1">
    <location>
        <begin position="20"/>
        <end position="41"/>
    </location>
</feature>
<evidence type="ECO:0000256" key="1">
    <source>
        <dbReference type="SAM" id="Phobius"/>
    </source>
</evidence>
<keyword evidence="1" id="KW-1133">Transmembrane helix</keyword>
<organism evidence="2">
    <name type="scientific">Dulem virus 74</name>
    <dbReference type="NCBI Taxonomy" id="3145785"/>
    <lineage>
        <taxon>Viruses</taxon>
        <taxon>Monodnaviria</taxon>
        <taxon>Loebvirae</taxon>
        <taxon>Hofneiviricota</taxon>
        <taxon>Faserviricetes</taxon>
        <taxon>Tubulavirales</taxon>
        <taxon>Inoviridae</taxon>
        <taxon>Inovirus</taxon>
    </lineage>
</organism>
<accession>A0AAU8B3Z8</accession>
<keyword evidence="1" id="KW-0472">Membrane</keyword>